<dbReference type="AlphaFoldDB" id="A0A2R4M0G7"/>
<evidence type="ECO:0000313" key="3">
    <source>
        <dbReference type="Proteomes" id="UP000241447"/>
    </source>
</evidence>
<organism evidence="2 3">
    <name type="scientific">Celeribacter baekdonensis</name>
    <dbReference type="NCBI Taxonomy" id="875171"/>
    <lineage>
        <taxon>Bacteria</taxon>
        <taxon>Pseudomonadati</taxon>
        <taxon>Pseudomonadota</taxon>
        <taxon>Alphaproteobacteria</taxon>
        <taxon>Rhodobacterales</taxon>
        <taxon>Roseobacteraceae</taxon>
        <taxon>Celeribacter</taxon>
    </lineage>
</organism>
<protein>
    <submittedName>
        <fullName evidence="2">Uncharacterized protein</fullName>
    </submittedName>
</protein>
<dbReference type="Proteomes" id="UP000241447">
    <property type="component" value="Chromosome"/>
</dbReference>
<feature type="compositionally biased region" description="Basic and acidic residues" evidence="1">
    <location>
        <begin position="26"/>
        <end position="47"/>
    </location>
</feature>
<evidence type="ECO:0000313" key="2">
    <source>
        <dbReference type="EMBL" id="AVW90607.1"/>
    </source>
</evidence>
<gene>
    <name evidence="2" type="ORF">DA792_05475</name>
</gene>
<dbReference type="KEGG" id="cbak:DA792_05475"/>
<feature type="region of interest" description="Disordered" evidence="1">
    <location>
        <begin position="24"/>
        <end position="47"/>
    </location>
</feature>
<accession>A0A2R4M0G7</accession>
<dbReference type="EMBL" id="CP028475">
    <property type="protein sequence ID" value="AVW90607.1"/>
    <property type="molecule type" value="Genomic_DNA"/>
</dbReference>
<proteinExistence type="predicted"/>
<evidence type="ECO:0000256" key="1">
    <source>
        <dbReference type="SAM" id="MobiDB-lite"/>
    </source>
</evidence>
<sequence>MDKWVAIGREVFADLDQIAVGRHSRLRESEKKGEGKTGEHEIDFEKKSCSDERSAILPLCQTNKKPRRSGAFLSQPA</sequence>
<name>A0A2R4M0G7_9RHOB</name>
<reference evidence="2 3" key="1">
    <citation type="submission" date="2018-03" db="EMBL/GenBank/DDBJ databases">
        <title>The Complete Genome of Celeribacter baekdonensis strain LH4, a Thiosulfate-Oxidizing Alphaproteobacterium Isolated from Gulf of Mexico Continental Slope Sediments.</title>
        <authorList>
            <person name="Flood B.E."/>
            <person name="Bailey J.V."/>
            <person name="Leprich D."/>
        </authorList>
    </citation>
    <scope>NUCLEOTIDE SEQUENCE [LARGE SCALE GENOMIC DNA]</scope>
    <source>
        <strain evidence="2 3">LH4</strain>
    </source>
</reference>